<dbReference type="Proteomes" id="UP000587524">
    <property type="component" value="Unassembled WGS sequence"/>
</dbReference>
<reference evidence="1 2" key="1">
    <citation type="submission" date="2020-08" db="EMBL/GenBank/DDBJ databases">
        <title>Genomic Encyclopedia of Type Strains, Phase IV (KMG-IV): sequencing the most valuable type-strain genomes for metagenomic binning, comparative biology and taxonomic classification.</title>
        <authorList>
            <person name="Goeker M."/>
        </authorList>
    </citation>
    <scope>NUCLEOTIDE SEQUENCE [LARGE SCALE GENOMIC DNA]</scope>
    <source>
        <strain evidence="1 2">DSM 17455</strain>
    </source>
</reference>
<evidence type="ECO:0000313" key="2">
    <source>
        <dbReference type="Proteomes" id="UP000587524"/>
    </source>
</evidence>
<dbReference type="EMBL" id="JACJHZ010000007">
    <property type="protein sequence ID" value="MBA9019852.1"/>
    <property type="molecule type" value="Genomic_DNA"/>
</dbReference>
<comment type="caution">
    <text evidence="1">The sequence shown here is derived from an EMBL/GenBank/DDBJ whole genome shotgun (WGS) entry which is preliminary data.</text>
</comment>
<name>A0ABR6C4D6_9HYPH</name>
<organism evidence="1 2">
    <name type="scientific">Aminobacter ciceronei</name>
    <dbReference type="NCBI Taxonomy" id="150723"/>
    <lineage>
        <taxon>Bacteria</taxon>
        <taxon>Pseudomonadati</taxon>
        <taxon>Pseudomonadota</taxon>
        <taxon>Alphaproteobacteria</taxon>
        <taxon>Hyphomicrobiales</taxon>
        <taxon>Phyllobacteriaceae</taxon>
        <taxon>Aminobacter</taxon>
    </lineage>
</organism>
<evidence type="ECO:0000313" key="1">
    <source>
        <dbReference type="EMBL" id="MBA9019852.1"/>
    </source>
</evidence>
<proteinExistence type="predicted"/>
<sequence>MATCDDLLNSLMINIRLKGSDKLPAEMIPYLIRMMPMRFSICSLECRYLA</sequence>
<gene>
    <name evidence="1" type="ORF">HNQ97_001847</name>
</gene>
<accession>A0ABR6C4D6</accession>
<evidence type="ECO:0008006" key="3">
    <source>
        <dbReference type="Google" id="ProtNLM"/>
    </source>
</evidence>
<protein>
    <recommendedName>
        <fullName evidence="3">Transposase</fullName>
    </recommendedName>
</protein>
<keyword evidence="2" id="KW-1185">Reference proteome</keyword>